<comment type="caution">
    <text evidence="1">The sequence shown here is derived from an EMBL/GenBank/DDBJ whole genome shotgun (WGS) entry which is preliminary data.</text>
</comment>
<dbReference type="EMBL" id="CM042009">
    <property type="protein sequence ID" value="KAI3791649.1"/>
    <property type="molecule type" value="Genomic_DNA"/>
</dbReference>
<proteinExistence type="predicted"/>
<protein>
    <submittedName>
        <fullName evidence="1">Uncharacterized protein</fullName>
    </submittedName>
</protein>
<sequence length="223" mass="25024">MSATGRVSRVRIHGFRFFLPALMCCRFFGFKATDGYRLWSPPPPASSPPRLLLFMMSSAVIGAQTTSPKLISVFVKGVRRFRLPPRISVPVEFDFLSLSQANSHLRSRASYPQLPVANRSSKTRSFHSQSYGFGAYFNILRGSEWSALMLTYGFPMSIIGMALKYAELKPAPCLIYSDAQLLREKYATPILKDPACRGNTSCQIEQSLHFYSSNVFNLLRGCI</sequence>
<reference evidence="1 2" key="2">
    <citation type="journal article" date="2022" name="Mol. Ecol. Resour.">
        <title>The genomes of chicory, endive, great burdock and yacon provide insights into Asteraceae paleo-polyploidization history and plant inulin production.</title>
        <authorList>
            <person name="Fan W."/>
            <person name="Wang S."/>
            <person name="Wang H."/>
            <person name="Wang A."/>
            <person name="Jiang F."/>
            <person name="Liu H."/>
            <person name="Zhao H."/>
            <person name="Xu D."/>
            <person name="Zhang Y."/>
        </authorList>
    </citation>
    <scope>NUCLEOTIDE SEQUENCE [LARGE SCALE GENOMIC DNA]</scope>
    <source>
        <strain evidence="2">cv. Punajuju</strain>
        <tissue evidence="1">Leaves</tissue>
    </source>
</reference>
<accession>A0ACB9H6Z8</accession>
<organism evidence="1 2">
    <name type="scientific">Cichorium intybus</name>
    <name type="common">Chicory</name>
    <dbReference type="NCBI Taxonomy" id="13427"/>
    <lineage>
        <taxon>Eukaryota</taxon>
        <taxon>Viridiplantae</taxon>
        <taxon>Streptophyta</taxon>
        <taxon>Embryophyta</taxon>
        <taxon>Tracheophyta</taxon>
        <taxon>Spermatophyta</taxon>
        <taxon>Magnoliopsida</taxon>
        <taxon>eudicotyledons</taxon>
        <taxon>Gunneridae</taxon>
        <taxon>Pentapetalae</taxon>
        <taxon>asterids</taxon>
        <taxon>campanulids</taxon>
        <taxon>Asterales</taxon>
        <taxon>Asteraceae</taxon>
        <taxon>Cichorioideae</taxon>
        <taxon>Cichorieae</taxon>
        <taxon>Cichoriinae</taxon>
        <taxon>Cichorium</taxon>
    </lineage>
</organism>
<keyword evidence="2" id="KW-1185">Reference proteome</keyword>
<reference evidence="2" key="1">
    <citation type="journal article" date="2022" name="Mol. Ecol. Resour.">
        <title>The genomes of chicory, endive, great burdock and yacon provide insights into Asteraceae palaeo-polyploidization history and plant inulin production.</title>
        <authorList>
            <person name="Fan W."/>
            <person name="Wang S."/>
            <person name="Wang H."/>
            <person name="Wang A."/>
            <person name="Jiang F."/>
            <person name="Liu H."/>
            <person name="Zhao H."/>
            <person name="Xu D."/>
            <person name="Zhang Y."/>
        </authorList>
    </citation>
    <scope>NUCLEOTIDE SEQUENCE [LARGE SCALE GENOMIC DNA]</scope>
    <source>
        <strain evidence="2">cv. Punajuju</strain>
    </source>
</reference>
<name>A0ACB9H6Z8_CICIN</name>
<evidence type="ECO:0000313" key="1">
    <source>
        <dbReference type="EMBL" id="KAI3791649.1"/>
    </source>
</evidence>
<evidence type="ECO:0000313" key="2">
    <source>
        <dbReference type="Proteomes" id="UP001055811"/>
    </source>
</evidence>
<dbReference type="Proteomes" id="UP001055811">
    <property type="component" value="Linkage Group LG01"/>
</dbReference>
<gene>
    <name evidence="1" type="ORF">L2E82_05508</name>
</gene>